<protein>
    <submittedName>
        <fullName evidence="3">SRPBCC family protein</fullName>
    </submittedName>
</protein>
<dbReference type="InterPro" id="IPR005031">
    <property type="entry name" value="COQ10_START"/>
</dbReference>
<gene>
    <name evidence="3" type="ORF">ABRP34_20350</name>
</gene>
<feature type="region of interest" description="Disordered" evidence="1">
    <location>
        <begin position="139"/>
        <end position="169"/>
    </location>
</feature>
<evidence type="ECO:0000256" key="1">
    <source>
        <dbReference type="SAM" id="MobiDB-lite"/>
    </source>
</evidence>
<feature type="compositionally biased region" description="Low complexity" evidence="1">
    <location>
        <begin position="157"/>
        <end position="169"/>
    </location>
</feature>
<dbReference type="EMBL" id="CP159279">
    <property type="protein sequence ID" value="XCH11122.1"/>
    <property type="molecule type" value="Genomic_DNA"/>
</dbReference>
<sequence>MATVQESITVDVPVRQAYNQWTQFEDFPKFMSGVDAVRQLDDTTVHFETSIAGVKREYDAQITVQEPDQRVTWESLNEPRNSGTVWFESLGDNETKVNVELTWEPESAVEKLGAATGLDSRQVASDLRKFKKFIEERDTETGAWRESVSGGEVEGDAGSTAPAVGTTAAGTPAVGTTAAGAAGVGMGATAAGGNGDPGASTGYSEGAGMDAVPGRSYESGDAYDASATERPVSTDPDMAVDAPYGDNDTGEPRTETRHTDTRRDDIPDR</sequence>
<dbReference type="Gene3D" id="3.30.530.20">
    <property type="match status" value="1"/>
</dbReference>
<dbReference type="SUPFAM" id="SSF55961">
    <property type="entry name" value="Bet v1-like"/>
    <property type="match status" value="1"/>
</dbReference>
<reference evidence="3" key="1">
    <citation type="submission" date="2024-06" db="EMBL/GenBank/DDBJ databases">
        <title>Biodegradation of dimethachlon by Arthrobacter sp. K5: mechanistic insights and ecological implications.</title>
        <authorList>
            <person name="Hu S."/>
            <person name="Lu P."/>
        </authorList>
    </citation>
    <scope>NUCLEOTIDE SEQUENCE</scope>
    <source>
        <strain evidence="3">K5</strain>
    </source>
</reference>
<accession>A0AAU8ENQ1</accession>
<dbReference type="RefSeq" id="WP_353711566.1">
    <property type="nucleotide sequence ID" value="NZ_CP159279.1"/>
</dbReference>
<dbReference type="PANTHER" id="PTHR33824:SF7">
    <property type="entry name" value="POLYKETIDE CYCLASE_DEHYDRASE AND LIPID TRANSPORT SUPERFAMILY PROTEIN"/>
    <property type="match status" value="1"/>
</dbReference>
<dbReference type="AlphaFoldDB" id="A0AAU8ENQ1"/>
<name>A0AAU8ENQ1_9MICC</name>
<dbReference type="CDD" id="cd07817">
    <property type="entry name" value="SRPBCC_8"/>
    <property type="match status" value="1"/>
</dbReference>
<dbReference type="Pfam" id="PF03364">
    <property type="entry name" value="Polyketide_cyc"/>
    <property type="match status" value="1"/>
</dbReference>
<feature type="compositionally biased region" description="Basic and acidic residues" evidence="1">
    <location>
        <begin position="250"/>
        <end position="269"/>
    </location>
</feature>
<feature type="domain" description="Coenzyme Q-binding protein COQ10 START" evidence="2">
    <location>
        <begin position="10"/>
        <end position="129"/>
    </location>
</feature>
<proteinExistence type="predicted"/>
<dbReference type="PANTHER" id="PTHR33824">
    <property type="entry name" value="POLYKETIDE CYCLASE/DEHYDRASE AND LIPID TRANSPORT SUPERFAMILY PROTEIN"/>
    <property type="match status" value="1"/>
</dbReference>
<dbReference type="InterPro" id="IPR047137">
    <property type="entry name" value="ORF3"/>
</dbReference>
<organism evidence="3">
    <name type="scientific">Arthrobacter sp. K5</name>
    <dbReference type="NCBI Taxonomy" id="2839623"/>
    <lineage>
        <taxon>Bacteria</taxon>
        <taxon>Bacillati</taxon>
        <taxon>Actinomycetota</taxon>
        <taxon>Actinomycetes</taxon>
        <taxon>Micrococcales</taxon>
        <taxon>Micrococcaceae</taxon>
        <taxon>Arthrobacter</taxon>
    </lineage>
</organism>
<evidence type="ECO:0000313" key="3">
    <source>
        <dbReference type="EMBL" id="XCH11122.1"/>
    </source>
</evidence>
<feature type="region of interest" description="Disordered" evidence="1">
    <location>
        <begin position="199"/>
        <end position="269"/>
    </location>
</feature>
<evidence type="ECO:0000259" key="2">
    <source>
        <dbReference type="Pfam" id="PF03364"/>
    </source>
</evidence>
<dbReference type="InterPro" id="IPR023393">
    <property type="entry name" value="START-like_dom_sf"/>
</dbReference>